<comment type="similarity">
    <text evidence="2">Belongs to the class-III pyridine nucleotide-disulfide oxidoreductase family.</text>
</comment>
<keyword evidence="5" id="KW-0560">Oxidoreductase</keyword>
<dbReference type="CDD" id="cd01524">
    <property type="entry name" value="RHOD_Pyr_redox"/>
    <property type="match status" value="1"/>
</dbReference>
<dbReference type="InterPro" id="IPR023753">
    <property type="entry name" value="FAD/NAD-binding_dom"/>
</dbReference>
<evidence type="ECO:0000313" key="9">
    <source>
        <dbReference type="Proteomes" id="UP001212421"/>
    </source>
</evidence>
<dbReference type="SUPFAM" id="SSF55424">
    <property type="entry name" value="FAD/NAD-linked reductases, dimerisation (C-terminal) domain"/>
    <property type="match status" value="1"/>
</dbReference>
<dbReference type="Pfam" id="PF00581">
    <property type="entry name" value="Rhodanese"/>
    <property type="match status" value="1"/>
</dbReference>
<proteinExistence type="inferred from homology"/>
<reference evidence="8 9" key="1">
    <citation type="submission" date="2021-05" db="EMBL/GenBank/DDBJ databases">
        <authorList>
            <person name="Kumar R."/>
            <person name="Kumar A."/>
            <person name="Mukhia S."/>
        </authorList>
    </citation>
    <scope>NUCLEOTIDE SEQUENCE [LARGE SCALE GENOMIC DNA]</scope>
    <source>
        <strain evidence="8 9">ERMR7:08</strain>
    </source>
</reference>
<dbReference type="RefSeq" id="WP_281534075.1">
    <property type="nucleotide sequence ID" value="NZ_CP075584.1"/>
</dbReference>
<dbReference type="PANTHER" id="PTHR43429:SF1">
    <property type="entry name" value="NAD(P)H SULFUR OXIDOREDUCTASE (COA-DEPENDENT)"/>
    <property type="match status" value="1"/>
</dbReference>
<dbReference type="PRINTS" id="PR00411">
    <property type="entry name" value="PNDRDTASEI"/>
</dbReference>
<dbReference type="InterPro" id="IPR050260">
    <property type="entry name" value="FAD-bd_OxRdtase"/>
</dbReference>
<dbReference type="InterPro" id="IPR036188">
    <property type="entry name" value="FAD/NAD-bd_sf"/>
</dbReference>
<dbReference type="SUPFAM" id="SSF51905">
    <property type="entry name" value="FAD/NAD(P)-binding domain"/>
    <property type="match status" value="2"/>
</dbReference>
<dbReference type="Proteomes" id="UP001212421">
    <property type="component" value="Chromosome"/>
</dbReference>
<dbReference type="SMART" id="SM00450">
    <property type="entry name" value="RHOD"/>
    <property type="match status" value="1"/>
</dbReference>
<dbReference type="InterPro" id="IPR036873">
    <property type="entry name" value="Rhodanese-like_dom_sf"/>
</dbReference>
<evidence type="ECO:0000256" key="3">
    <source>
        <dbReference type="ARBA" id="ARBA00022630"/>
    </source>
</evidence>
<dbReference type="Gene3D" id="3.40.250.10">
    <property type="entry name" value="Rhodanese-like domain"/>
    <property type="match status" value="1"/>
</dbReference>
<evidence type="ECO:0000313" key="8">
    <source>
        <dbReference type="EMBL" id="WBM79491.1"/>
    </source>
</evidence>
<evidence type="ECO:0000256" key="1">
    <source>
        <dbReference type="ARBA" id="ARBA00001974"/>
    </source>
</evidence>
<evidence type="ECO:0000256" key="4">
    <source>
        <dbReference type="ARBA" id="ARBA00022827"/>
    </source>
</evidence>
<organism evidence="8 9">
    <name type="scientific">Cryobacterium breve</name>
    <dbReference type="NCBI Taxonomy" id="1259258"/>
    <lineage>
        <taxon>Bacteria</taxon>
        <taxon>Bacillati</taxon>
        <taxon>Actinomycetota</taxon>
        <taxon>Actinomycetes</taxon>
        <taxon>Micrococcales</taxon>
        <taxon>Microbacteriaceae</taxon>
        <taxon>Cryobacterium</taxon>
    </lineage>
</organism>
<protein>
    <submittedName>
        <fullName evidence="8">FAD-dependent oxidoreductase</fullName>
    </submittedName>
</protein>
<accession>A0ABY7NFB8</accession>
<dbReference type="InterPro" id="IPR016156">
    <property type="entry name" value="FAD/NAD-linked_Rdtase_dimer_sf"/>
</dbReference>
<dbReference type="Pfam" id="PF02852">
    <property type="entry name" value="Pyr_redox_dim"/>
    <property type="match status" value="1"/>
</dbReference>
<keyword evidence="3" id="KW-0285">Flavoprotein</keyword>
<gene>
    <name evidence="8" type="ORF">KIV56_14285</name>
</gene>
<dbReference type="InterPro" id="IPR004099">
    <property type="entry name" value="Pyr_nucl-diS_OxRdtase_dimer"/>
</dbReference>
<dbReference type="PROSITE" id="PS50206">
    <property type="entry name" value="RHODANESE_3"/>
    <property type="match status" value="1"/>
</dbReference>
<dbReference type="PANTHER" id="PTHR43429">
    <property type="entry name" value="PYRIDINE NUCLEOTIDE-DISULFIDE OXIDOREDUCTASE DOMAIN-CONTAINING"/>
    <property type="match status" value="1"/>
</dbReference>
<dbReference type="EMBL" id="CP075584">
    <property type="protein sequence ID" value="WBM79491.1"/>
    <property type="molecule type" value="Genomic_DNA"/>
</dbReference>
<dbReference type="PRINTS" id="PR00368">
    <property type="entry name" value="FADPNR"/>
</dbReference>
<evidence type="ECO:0000256" key="2">
    <source>
        <dbReference type="ARBA" id="ARBA00009130"/>
    </source>
</evidence>
<keyword evidence="9" id="KW-1185">Reference proteome</keyword>
<feature type="domain" description="Rhodanese" evidence="7">
    <location>
        <begin position="481"/>
        <end position="567"/>
    </location>
</feature>
<sequence>MKILIVGGVAGGMSAATRMRRLDEAAEIIVFERGHYVSFANCGLPYYVGGLIEDRSALLLQTPESLASRFRLDVRIDHEVTGIDRTARTVSVRDTVTGNVTTEGYDRLVLAAGATTRSVLPAGSSMPVHTLRTVDDVDQITALLTRSTGPGSAVTGPSATVAAVVIGAGFIGLEAVENLVLRGVHVTAVEFAGQVLGPLDPEMAAPVAAVLRAHGVDVRVDTSVRTAAAGRVRLSDDTDVAADLIIEATGVLPDTSLAAAAGLRIGESGAIWVDDTQRTSDPLIYAVGDGAEKIDAISGGPTRIAMAGLANRHGRAAADSIADSAGDGAAGALGVAVAAEPAFGVAIVGVFGTTVAMVGWSERRLLSAGRAHRVVHTHPSDHAGYYPGAEQMSVKLLIDAGTDAILGAQIVGGHGVDKRIDVIATAMAGGLTASALSRLELAYAPQYGSAKDPINQLGYVADNLAAGTTRSLQWHELAGALAAGETLVDVRTAGEFAAGSIPGAVNVPLDELRDRFGDLPTGPLVVHCQVGQRGHTAARLLSQLGREVRNLDGGYKTWAAGAAALAASPRAAVASVLPVSPVVPTPATERILA</sequence>
<keyword evidence="6" id="KW-0676">Redox-active center</keyword>
<keyword evidence="4" id="KW-0274">FAD</keyword>
<dbReference type="InterPro" id="IPR001763">
    <property type="entry name" value="Rhodanese-like_dom"/>
</dbReference>
<evidence type="ECO:0000256" key="6">
    <source>
        <dbReference type="ARBA" id="ARBA00023284"/>
    </source>
</evidence>
<comment type="cofactor">
    <cofactor evidence="1">
        <name>FAD</name>
        <dbReference type="ChEBI" id="CHEBI:57692"/>
    </cofactor>
</comment>
<dbReference type="Pfam" id="PF07992">
    <property type="entry name" value="Pyr_redox_2"/>
    <property type="match status" value="1"/>
</dbReference>
<dbReference type="SUPFAM" id="SSF52821">
    <property type="entry name" value="Rhodanese/Cell cycle control phosphatase"/>
    <property type="match status" value="1"/>
</dbReference>
<evidence type="ECO:0000256" key="5">
    <source>
        <dbReference type="ARBA" id="ARBA00023002"/>
    </source>
</evidence>
<evidence type="ECO:0000259" key="7">
    <source>
        <dbReference type="PROSITE" id="PS50206"/>
    </source>
</evidence>
<name>A0ABY7NFB8_9MICO</name>
<dbReference type="Gene3D" id="3.50.50.60">
    <property type="entry name" value="FAD/NAD(P)-binding domain"/>
    <property type="match status" value="3"/>
</dbReference>